<reference evidence="1" key="1">
    <citation type="submission" date="2020-01" db="EMBL/GenBank/DDBJ databases">
        <authorList>
            <person name="Mishra B."/>
        </authorList>
    </citation>
    <scope>NUCLEOTIDE SEQUENCE [LARGE SCALE GENOMIC DNA]</scope>
</reference>
<dbReference type="OrthoDB" id="10257471at2759"/>
<protein>
    <recommendedName>
        <fullName evidence="3">RNI-like superfamily protein</fullName>
    </recommendedName>
</protein>
<name>A0A6D2IC19_9BRAS</name>
<dbReference type="EMBL" id="CACVBM020000999">
    <property type="protein sequence ID" value="CAA7025317.1"/>
    <property type="molecule type" value="Genomic_DNA"/>
</dbReference>
<dbReference type="SUPFAM" id="SSF52047">
    <property type="entry name" value="RNI-like"/>
    <property type="match status" value="1"/>
</dbReference>
<dbReference type="AlphaFoldDB" id="A0A6D2IC19"/>
<evidence type="ECO:0000313" key="2">
    <source>
        <dbReference type="Proteomes" id="UP000467841"/>
    </source>
</evidence>
<proteinExistence type="predicted"/>
<evidence type="ECO:0008006" key="3">
    <source>
        <dbReference type="Google" id="ProtNLM"/>
    </source>
</evidence>
<gene>
    <name evidence="1" type="ORF">MERR_LOCUS12552</name>
</gene>
<sequence>MDIRHTERKLPISLKDLDLYTNREQKKKIHVSAYLSSSFTGVSTSKSGPPSLVSLCLGVVGKHLEEIIPCLPDISLILPAGIKMSIAAIAKRRKLLDDDVIISLADSSWEILDISGSDVSNSGLAKVAEMCKSLRAVDISRCKKITSMGVSELLQHCRSLDTLRCGGCPSSESTARRSLSLFKPNLSDAEGETWEELDTEEIGHGGQSVRWLVWPRIGKDSLEMLTMECPRIVVNPKPSLLTYSIQGFPREALPDISLDEPFVKDIDPKTWAVTGVVQKKPTSSSSLSFNELPIAEKFRLAFVERDARLAPKRAKNARQHQRRAERNWMMSSDEAKAMAWASKANRSLHKS</sequence>
<evidence type="ECO:0000313" key="1">
    <source>
        <dbReference type="EMBL" id="CAA7025317.1"/>
    </source>
</evidence>
<organism evidence="1 2">
    <name type="scientific">Microthlaspi erraticum</name>
    <dbReference type="NCBI Taxonomy" id="1685480"/>
    <lineage>
        <taxon>Eukaryota</taxon>
        <taxon>Viridiplantae</taxon>
        <taxon>Streptophyta</taxon>
        <taxon>Embryophyta</taxon>
        <taxon>Tracheophyta</taxon>
        <taxon>Spermatophyta</taxon>
        <taxon>Magnoliopsida</taxon>
        <taxon>eudicotyledons</taxon>
        <taxon>Gunneridae</taxon>
        <taxon>Pentapetalae</taxon>
        <taxon>rosids</taxon>
        <taxon>malvids</taxon>
        <taxon>Brassicales</taxon>
        <taxon>Brassicaceae</taxon>
        <taxon>Coluteocarpeae</taxon>
        <taxon>Microthlaspi</taxon>
    </lineage>
</organism>
<accession>A0A6D2IC19</accession>
<keyword evidence="2" id="KW-1185">Reference proteome</keyword>
<dbReference type="Gene3D" id="3.80.10.10">
    <property type="entry name" value="Ribonuclease Inhibitor"/>
    <property type="match status" value="1"/>
</dbReference>
<dbReference type="FunFam" id="3.80.10.10:FF:000552">
    <property type="entry name" value="RNI-like superfamily protein"/>
    <property type="match status" value="1"/>
</dbReference>
<dbReference type="Proteomes" id="UP000467841">
    <property type="component" value="Unassembled WGS sequence"/>
</dbReference>
<dbReference type="InterPro" id="IPR032675">
    <property type="entry name" value="LRR_dom_sf"/>
</dbReference>
<comment type="caution">
    <text evidence="1">The sequence shown here is derived from an EMBL/GenBank/DDBJ whole genome shotgun (WGS) entry which is preliminary data.</text>
</comment>